<dbReference type="GO" id="GO:0016787">
    <property type="term" value="F:hydrolase activity"/>
    <property type="evidence" value="ECO:0007669"/>
    <property type="project" value="UniProtKB-KW"/>
</dbReference>
<dbReference type="InterPro" id="IPR029058">
    <property type="entry name" value="AB_hydrolase_fold"/>
</dbReference>
<organism evidence="2 3">
    <name type="scientific">Streptomyces silvisoli</name>
    <dbReference type="NCBI Taxonomy" id="3034235"/>
    <lineage>
        <taxon>Bacteria</taxon>
        <taxon>Bacillati</taxon>
        <taxon>Actinomycetota</taxon>
        <taxon>Actinomycetes</taxon>
        <taxon>Kitasatosporales</taxon>
        <taxon>Streptomycetaceae</taxon>
        <taxon>Streptomyces</taxon>
    </lineage>
</organism>
<reference evidence="2 3" key="1">
    <citation type="submission" date="2023-03" db="EMBL/GenBank/DDBJ databases">
        <title>Draft genome sequence of Streptomyces sp. RB6PN23 isolated from peat swamp forest in Thailand.</title>
        <authorList>
            <person name="Klaysubun C."/>
            <person name="Duangmal K."/>
        </authorList>
    </citation>
    <scope>NUCLEOTIDE SEQUENCE [LARGE SCALE GENOMIC DNA]</scope>
    <source>
        <strain evidence="2 3">RB6PN23</strain>
    </source>
</reference>
<dbReference type="EMBL" id="JARJBC010000031">
    <property type="protein sequence ID" value="MDF3293920.1"/>
    <property type="molecule type" value="Genomic_DNA"/>
</dbReference>
<dbReference type="SUPFAM" id="SSF53474">
    <property type="entry name" value="alpha/beta-Hydrolases"/>
    <property type="match status" value="1"/>
</dbReference>
<dbReference type="PANTHER" id="PTHR37017">
    <property type="entry name" value="AB HYDROLASE-1 DOMAIN-CONTAINING PROTEIN-RELATED"/>
    <property type="match status" value="1"/>
</dbReference>
<evidence type="ECO:0000259" key="1">
    <source>
        <dbReference type="Pfam" id="PF12697"/>
    </source>
</evidence>
<evidence type="ECO:0000313" key="3">
    <source>
        <dbReference type="Proteomes" id="UP001216579"/>
    </source>
</evidence>
<dbReference type="Pfam" id="PF12697">
    <property type="entry name" value="Abhydrolase_6"/>
    <property type="match status" value="1"/>
</dbReference>
<dbReference type="PANTHER" id="PTHR37017:SF11">
    <property type="entry name" value="ESTERASE_LIPASE_THIOESTERASE DOMAIN-CONTAINING PROTEIN"/>
    <property type="match status" value="1"/>
</dbReference>
<proteinExistence type="predicted"/>
<dbReference type="Gene3D" id="3.40.50.1820">
    <property type="entry name" value="alpha/beta hydrolase"/>
    <property type="match status" value="1"/>
</dbReference>
<keyword evidence="2" id="KW-0378">Hydrolase</keyword>
<evidence type="ECO:0000313" key="2">
    <source>
        <dbReference type="EMBL" id="MDF3293920.1"/>
    </source>
</evidence>
<dbReference type="Proteomes" id="UP001216579">
    <property type="component" value="Unassembled WGS sequence"/>
</dbReference>
<dbReference type="RefSeq" id="WP_276096759.1">
    <property type="nucleotide sequence ID" value="NZ_JARJBC010000031.1"/>
</dbReference>
<dbReference type="InterPro" id="IPR052897">
    <property type="entry name" value="Sec-Metab_Biosynth_Hydrolase"/>
</dbReference>
<comment type="caution">
    <text evidence="2">The sequence shown here is derived from an EMBL/GenBank/DDBJ whole genome shotgun (WGS) entry which is preliminary data.</text>
</comment>
<accession>A0ABT5ZWE1</accession>
<feature type="domain" description="AB hydrolase-1" evidence="1">
    <location>
        <begin position="4"/>
        <end position="221"/>
    </location>
</feature>
<name>A0ABT5ZWE1_9ACTN</name>
<keyword evidence="3" id="KW-1185">Reference proteome</keyword>
<gene>
    <name evidence="2" type="ORF">P3G67_32850</name>
</gene>
<dbReference type="InterPro" id="IPR000073">
    <property type="entry name" value="AB_hydrolase_1"/>
</dbReference>
<protein>
    <submittedName>
        <fullName evidence="2">Alpha/beta fold hydrolase</fullName>
    </submittedName>
</protein>
<sequence>MGTFVLVHGAWHGAWCWERVRKHLTARGHQVVTPELPSDVAGSGRAEYLAAVNDALESRSEVVLVAHSMSGLVAPLATGNPAVKSLILLAALVPRPEVAWQANGLEPFPEQMRGRLARMNYDELGRSTLDAAVATEIFYHDCAPADSADAVARLRPDASVIYQQTCPALPERRVPTTYVSCRQDRAVDGEWNAAVAQDVLGADVQELDAGHSPFWSMPERLGNLLVDLATR</sequence>